<name>A0A090VG93_9FLAO</name>
<evidence type="ECO:0000313" key="4">
    <source>
        <dbReference type="Proteomes" id="UP000294824"/>
    </source>
</evidence>
<reference evidence="1 3" key="1">
    <citation type="journal article" date="2014" name="Genome Announc.">
        <title>Draft Genome Sequences of Marine Flavobacterium Algibacter lectus Strains SS8 and NR4.</title>
        <authorList>
            <person name="Takatani N."/>
            <person name="Nakanishi M."/>
            <person name="Meirelles P."/>
            <person name="Mino S."/>
            <person name="Suda W."/>
            <person name="Oshima K."/>
            <person name="Hattori M."/>
            <person name="Ohkuma M."/>
            <person name="Hosokawa M."/>
            <person name="Miyashita K."/>
            <person name="Thompson F.L."/>
            <person name="Niwa A."/>
            <person name="Sawabe T."/>
            <person name="Sawabe T."/>
        </authorList>
    </citation>
    <scope>NUCLEOTIDE SEQUENCE [LARGE SCALE GENOMIC DNA]</scope>
    <source>
        <strain evidence="1 3">JCM 19300</strain>
    </source>
</reference>
<protein>
    <submittedName>
        <fullName evidence="2">Uncharacterized protein DUF4998</fullName>
    </submittedName>
</protein>
<gene>
    <name evidence="2" type="ORF">DFQ06_2736</name>
    <name evidence="1" type="ORF">JCM19300_1076</name>
</gene>
<dbReference type="Proteomes" id="UP000029644">
    <property type="component" value="Unassembled WGS sequence"/>
</dbReference>
<dbReference type="Proteomes" id="UP000294824">
    <property type="component" value="Unassembled WGS sequence"/>
</dbReference>
<evidence type="ECO:0000313" key="1">
    <source>
        <dbReference type="EMBL" id="GAL63058.1"/>
    </source>
</evidence>
<accession>A0A090VG93</accession>
<dbReference type="OrthoDB" id="9794261at2"/>
<proteinExistence type="predicted"/>
<dbReference type="Pfam" id="PF16389">
    <property type="entry name" value="DUF4998"/>
    <property type="match status" value="1"/>
</dbReference>
<comment type="caution">
    <text evidence="1">The sequence shown here is derived from an EMBL/GenBank/DDBJ whole genome shotgun (WGS) entry which is preliminary data.</text>
</comment>
<keyword evidence="4" id="KW-1185">Reference proteome</keyword>
<organism evidence="1 3">
    <name type="scientific">Algibacter lectus</name>
    <dbReference type="NCBI Taxonomy" id="221126"/>
    <lineage>
        <taxon>Bacteria</taxon>
        <taxon>Pseudomonadati</taxon>
        <taxon>Bacteroidota</taxon>
        <taxon>Flavobacteriia</taxon>
        <taxon>Flavobacteriales</taxon>
        <taxon>Flavobacteriaceae</taxon>
        <taxon>Algibacter</taxon>
    </lineage>
</organism>
<evidence type="ECO:0000313" key="2">
    <source>
        <dbReference type="EMBL" id="TDY61403.1"/>
    </source>
</evidence>
<dbReference type="EMBL" id="BBNQ01000009">
    <property type="protein sequence ID" value="GAL63058.1"/>
    <property type="molecule type" value="Genomic_DNA"/>
</dbReference>
<sequence length="257" mass="28777">MINNFKNKTVNFIGIGVFTAVLLCFSCEDTDLVETYKQYVPENVVSLAMPDSVSTISSGHNKLLFRVFVNSDPKIKKIVVALFDDDTTDNDEKILATLDINRTVYEPEIYELEAELPEGGNEYFVHIEGLEGRKSIKYDVFGTVLGDEYKESLQARQNFGASAYSDSEAIITWVSNRVPDTDGEVIDNLLIKTELTYTSSIDGSVKTIIIDESEDETIIPDFISEGTYVYTTFYKAVVGSPYLFESNPIEGVFPEKI</sequence>
<dbReference type="RefSeq" id="WP_042504830.1">
    <property type="nucleotide sequence ID" value="NZ_BBNQ01000009.1"/>
</dbReference>
<reference evidence="2 4" key="2">
    <citation type="submission" date="2019-03" db="EMBL/GenBank/DDBJ databases">
        <title>Genomic Encyclopedia of Type Strains, Phase III (KMG-III): the genomes of soil and plant-associated and newly described type strains.</title>
        <authorList>
            <person name="Whitman W."/>
        </authorList>
    </citation>
    <scope>NUCLEOTIDE SEQUENCE [LARGE SCALE GENOMIC DNA]</scope>
    <source>
        <strain evidence="2 4">CECT 8301</strain>
    </source>
</reference>
<evidence type="ECO:0000313" key="3">
    <source>
        <dbReference type="Proteomes" id="UP000029644"/>
    </source>
</evidence>
<dbReference type="EMBL" id="SORL01000009">
    <property type="protein sequence ID" value="TDY61403.1"/>
    <property type="molecule type" value="Genomic_DNA"/>
</dbReference>
<accession>A0A4R8M7H9</accession>
<dbReference type="AlphaFoldDB" id="A0A090VG93"/>